<protein>
    <submittedName>
        <fullName evidence="2">CoA-substrate-specific enzyme activase</fullName>
    </submittedName>
</protein>
<dbReference type="EMBL" id="AJWY01000988">
    <property type="protein sequence ID" value="EKC80400.1"/>
    <property type="molecule type" value="Genomic_DNA"/>
</dbReference>
<name>K1UQC3_9ZZZZ</name>
<dbReference type="InterPro" id="IPR051805">
    <property type="entry name" value="Dehydratase_Activator_Redct"/>
</dbReference>
<dbReference type="AlphaFoldDB" id="K1UQC3"/>
<proteinExistence type="predicted"/>
<evidence type="ECO:0000259" key="1">
    <source>
        <dbReference type="Pfam" id="PF09989"/>
    </source>
</evidence>
<feature type="non-terminal residue" evidence="2">
    <location>
        <position position="1"/>
    </location>
</feature>
<dbReference type="PANTHER" id="PTHR32329">
    <property type="entry name" value="BIFUNCTIONAL PROTEIN [INCLUDES 2-HYDROXYACYL-COA DEHYDRATASE (N-TER) AND ITS ACTIVATOR DOMAIN (C_TERM)-RELATED"/>
    <property type="match status" value="1"/>
</dbReference>
<accession>K1UQC3</accession>
<organism evidence="2">
    <name type="scientific">human gut metagenome</name>
    <dbReference type="NCBI Taxonomy" id="408170"/>
    <lineage>
        <taxon>unclassified sequences</taxon>
        <taxon>metagenomes</taxon>
        <taxon>organismal metagenomes</taxon>
    </lineage>
</organism>
<dbReference type="PANTHER" id="PTHR32329:SF4">
    <property type="entry name" value="ACTIVATOR OF 2-HYDROXYACYL-COA DEHYDRATASE"/>
    <property type="match status" value="1"/>
</dbReference>
<dbReference type="Pfam" id="PF09989">
    <property type="entry name" value="DUF2229"/>
    <property type="match status" value="1"/>
</dbReference>
<gene>
    <name evidence="2" type="ORF">LEA_01422</name>
</gene>
<evidence type="ECO:0000313" key="2">
    <source>
        <dbReference type="EMBL" id="EKC80400.1"/>
    </source>
</evidence>
<sequence>LKEVKTASEKGYAEYEHYLDTIRKEGDAMIRQAEANQMPIIVLCGRPYHLDPEINHGIDKLITSLGACIVTEDVISNKVEKLNTTVLNQWTYHARLYAAAEYICDKPQFNLVQLVSFGCGIDAITTDEVRSILEKSGKIYTQIKIDEITNLGAVKIRLRSLFAALEQ</sequence>
<feature type="domain" description="DUF2229" evidence="1">
    <location>
        <begin position="2"/>
        <end position="75"/>
    </location>
</feature>
<reference evidence="2" key="1">
    <citation type="journal article" date="2013" name="Environ. Microbiol.">
        <title>Microbiota from the distal guts of lean and obese adolescents exhibit partial functional redundancy besides clear differences in community structure.</title>
        <authorList>
            <person name="Ferrer M."/>
            <person name="Ruiz A."/>
            <person name="Lanza F."/>
            <person name="Haange S.B."/>
            <person name="Oberbach A."/>
            <person name="Till H."/>
            <person name="Bargiela R."/>
            <person name="Campoy C."/>
            <person name="Segura M.T."/>
            <person name="Richter M."/>
            <person name="von Bergen M."/>
            <person name="Seifert J."/>
            <person name="Suarez A."/>
        </authorList>
    </citation>
    <scope>NUCLEOTIDE SEQUENCE</scope>
</reference>
<dbReference type="InterPro" id="IPR018709">
    <property type="entry name" value="CoA_activase_DUF2229"/>
</dbReference>
<comment type="caution">
    <text evidence="2">The sequence shown here is derived from an EMBL/GenBank/DDBJ whole genome shotgun (WGS) entry which is preliminary data.</text>
</comment>